<sequence>MNRLKLSIALLAIGLSGNALGQDLLSKVPANSKMVVAFNGKGFLKHADVNQVSGIFQKMGLFKEIGKNNEQIQNIEDFGIDLHGKSYIHMDVNEKVTFLGGLIPLKSKSQFEAMLPKEKKIEVVNGLNSIFSSDRTLRISWDDHTIYMLGGIAVDSYFGRPEVSEELGLKAYPEYSYADDAATEVTLDDDWMIDSTSTAEEAIAEAEAAAAAAMTSEEEAALEAAAAAAAAQAEIEEEEGVVIIPPAGVPPPSNSDTIGEEDEFASVDSVLARDEYQDDYYAQYAQVSHYNDSVKNVVVAQEVSQKLGTIITSNGKGFRSNALARMKDNELMRIEAVKLDSMMHYLYPTEIIGVTMGFTPSFDYGYEALSGVVAVDGHTMKFSGHIQTDKETTKIYKDIYGRKLNPRFYNFVDENALGFISMNVSTEAYLKHSPRLISRMYGKGESKVNQMIDLYATLFDVIIDEQAIGKVFKGDNLLVLNGVTQKEVEYIDYEYDEDYNATEVNKTKKVTIPDYLWAFSSDDTRVFEKLLKFAETQTAARLDDGIYHILETKEPEITPYVLMGDGMVILSNNLEKLEEIKANRFRGKSASHYTTMLKRNKFAFLLNAKRIPGMVEELDIPIHKSVDEELKAFAKYGDVYMISKGMKGNKFEFEGGVEFPKEGKNALDFMLKSLDNVAQELKK</sequence>
<evidence type="ECO:0000313" key="4">
    <source>
        <dbReference type="Proteomes" id="UP000236731"/>
    </source>
</evidence>
<gene>
    <name evidence="3" type="ORF">SAMN05421877_10623</name>
</gene>
<evidence type="ECO:0000256" key="2">
    <source>
        <dbReference type="SAM" id="SignalP"/>
    </source>
</evidence>
<reference evidence="4" key="1">
    <citation type="submission" date="2016-10" db="EMBL/GenBank/DDBJ databases">
        <authorList>
            <person name="Varghese N."/>
            <person name="Submissions S."/>
        </authorList>
    </citation>
    <scope>NUCLEOTIDE SEQUENCE [LARGE SCALE GENOMIC DNA]</scope>
    <source>
        <strain evidence="4">DSM 22361</strain>
    </source>
</reference>
<dbReference type="AlphaFoldDB" id="A0A1H5YK66"/>
<feature type="signal peptide" evidence="2">
    <location>
        <begin position="1"/>
        <end position="21"/>
    </location>
</feature>
<proteinExistence type="predicted"/>
<dbReference type="OrthoDB" id="1288644at2"/>
<accession>A0A1H5YK66</accession>
<evidence type="ECO:0008006" key="5">
    <source>
        <dbReference type="Google" id="ProtNLM"/>
    </source>
</evidence>
<evidence type="ECO:0000256" key="1">
    <source>
        <dbReference type="SAM" id="Coils"/>
    </source>
</evidence>
<dbReference type="Proteomes" id="UP000236731">
    <property type="component" value="Unassembled WGS sequence"/>
</dbReference>
<dbReference type="RefSeq" id="WP_103906211.1">
    <property type="nucleotide sequence ID" value="NZ_CP049246.1"/>
</dbReference>
<dbReference type="EMBL" id="FNUT01000006">
    <property type="protein sequence ID" value="SEG24082.1"/>
    <property type="molecule type" value="Genomic_DNA"/>
</dbReference>
<evidence type="ECO:0000313" key="3">
    <source>
        <dbReference type="EMBL" id="SEG24082.1"/>
    </source>
</evidence>
<keyword evidence="4" id="KW-1185">Reference proteome</keyword>
<feature type="coiled-coil region" evidence="1">
    <location>
        <begin position="199"/>
        <end position="239"/>
    </location>
</feature>
<keyword evidence="1" id="KW-0175">Coiled coil</keyword>
<organism evidence="3 4">
    <name type="scientific">Sphingobacterium lactis</name>
    <dbReference type="NCBI Taxonomy" id="797291"/>
    <lineage>
        <taxon>Bacteria</taxon>
        <taxon>Pseudomonadati</taxon>
        <taxon>Bacteroidota</taxon>
        <taxon>Sphingobacteriia</taxon>
        <taxon>Sphingobacteriales</taxon>
        <taxon>Sphingobacteriaceae</taxon>
        <taxon>Sphingobacterium</taxon>
    </lineage>
</organism>
<name>A0A1H5YK66_9SPHI</name>
<protein>
    <recommendedName>
        <fullName evidence="5">DUF4836 family protein</fullName>
    </recommendedName>
</protein>
<keyword evidence="2" id="KW-0732">Signal</keyword>
<feature type="chain" id="PRO_5009290615" description="DUF4836 family protein" evidence="2">
    <location>
        <begin position="22"/>
        <end position="683"/>
    </location>
</feature>